<dbReference type="RefSeq" id="WP_111961348.1">
    <property type="nucleotide sequence ID" value="NZ_JHUK01000004.1"/>
</dbReference>
<proteinExistence type="predicted"/>
<organism evidence="1 2">
    <name type="scientific">Candidatus Phytoplasma oryzae</name>
    <dbReference type="NCBI Taxonomy" id="203274"/>
    <lineage>
        <taxon>Bacteria</taxon>
        <taxon>Bacillati</taxon>
        <taxon>Mycoplasmatota</taxon>
        <taxon>Mollicutes</taxon>
        <taxon>Acholeplasmatales</taxon>
        <taxon>Acholeplasmataceae</taxon>
        <taxon>Candidatus Phytoplasma</taxon>
        <taxon>16SrXI (Rice yellow dwarf group)</taxon>
    </lineage>
</organism>
<comment type="caution">
    <text evidence="1">The sequence shown here is derived from an EMBL/GenBank/DDBJ whole genome shotgun (WGS) entry which is preliminary data.</text>
</comment>
<keyword evidence="2" id="KW-1185">Reference proteome</keyword>
<evidence type="ECO:0000313" key="2">
    <source>
        <dbReference type="Proteomes" id="UP000249343"/>
    </source>
</evidence>
<reference evidence="1 2" key="1">
    <citation type="submission" date="2014-04" db="EMBL/GenBank/DDBJ databases">
        <title>Genome study of Napier grass stunt phytoplasma.</title>
        <authorList>
            <person name="Kawicha P."/>
            <person name="Dickinson M."/>
            <person name="Hodgetts J."/>
        </authorList>
    </citation>
    <scope>NUCLEOTIDE SEQUENCE [LARGE SCALE GENOMIC DNA]</scope>
    <source>
        <strain evidence="1 2">NGS-S10</strain>
    </source>
</reference>
<dbReference type="EMBL" id="JHUK01000004">
    <property type="protein sequence ID" value="RAM57697.1"/>
    <property type="molecule type" value="Genomic_DNA"/>
</dbReference>
<sequence>MIITGFKPFFVFLKHCYQLLLVKPLGWLFKKKKAQYLKKIVVLQEQKIVQLIQEKKKKEKVFSDFILKHPKLKNSLEVKTEPQAKKEGKEDE</sequence>
<dbReference type="AlphaFoldDB" id="A0A328IKU5"/>
<evidence type="ECO:0000313" key="1">
    <source>
        <dbReference type="EMBL" id="RAM57697.1"/>
    </source>
</evidence>
<protein>
    <submittedName>
        <fullName evidence="1">Uncharacterized protein</fullName>
    </submittedName>
</protein>
<dbReference type="Proteomes" id="UP000249343">
    <property type="component" value="Unassembled WGS sequence"/>
</dbReference>
<name>A0A328IKU5_9MOLU</name>
<gene>
    <name evidence="1" type="ORF">DH96_02005</name>
</gene>
<accession>A0A328IKU5</accession>